<keyword evidence="3" id="KW-1185">Reference proteome</keyword>
<keyword evidence="1" id="KW-1133">Transmembrane helix</keyword>
<protein>
    <submittedName>
        <fullName evidence="2">Uncharacterized protein</fullName>
    </submittedName>
</protein>
<evidence type="ECO:0000256" key="1">
    <source>
        <dbReference type="SAM" id="Phobius"/>
    </source>
</evidence>
<proteinExistence type="predicted"/>
<dbReference type="RefSeq" id="WP_101584824.1">
    <property type="nucleotide sequence ID" value="NZ_BJME01000015.1"/>
</dbReference>
<reference evidence="2" key="1">
    <citation type="submission" date="2017-03" db="EMBL/GenBank/DDBJ databases">
        <authorList>
            <person name="Monnet C."/>
        </authorList>
    </citation>
    <scope>NUCLEOTIDE SEQUENCE [LARGE SCALE GENOMIC DNA]</scope>
    <source>
        <strain evidence="2">ATCC 9175</strain>
    </source>
</reference>
<feature type="transmembrane region" description="Helical" evidence="1">
    <location>
        <begin position="26"/>
        <end position="46"/>
    </location>
</feature>
<organism evidence="2 3">
    <name type="scientific">Brevibacterium aurantiacum</name>
    <dbReference type="NCBI Taxonomy" id="273384"/>
    <lineage>
        <taxon>Bacteria</taxon>
        <taxon>Bacillati</taxon>
        <taxon>Actinomycetota</taxon>
        <taxon>Actinomycetes</taxon>
        <taxon>Micrococcales</taxon>
        <taxon>Brevibacteriaceae</taxon>
        <taxon>Brevibacterium</taxon>
    </lineage>
</organism>
<keyword evidence="1" id="KW-0812">Transmembrane</keyword>
<dbReference type="EMBL" id="FXZB01000039">
    <property type="protein sequence ID" value="SMY00541.1"/>
    <property type="molecule type" value="Genomic_DNA"/>
</dbReference>
<sequence>MLIIFWVVAAILAVSGVILLFRKEVKWGIIFIIVACIVGPLLANFFGGPPAGPRSTSEPSPSSDAAIVSMRLVSEV</sequence>
<dbReference type="InterPro" id="IPR047891">
    <property type="entry name" value="GPGG_membr"/>
</dbReference>
<evidence type="ECO:0000313" key="2">
    <source>
        <dbReference type="EMBL" id="SMY00541.1"/>
    </source>
</evidence>
<dbReference type="AlphaFoldDB" id="A0A2H1KLG5"/>
<dbReference type="Proteomes" id="UP000234525">
    <property type="component" value="Unassembled WGS sequence"/>
</dbReference>
<comment type="caution">
    <text evidence="2">The sequence shown here is derived from an EMBL/GenBank/DDBJ whole genome shotgun (WGS) entry which is preliminary data.</text>
</comment>
<dbReference type="NCBIfam" id="NF040511">
    <property type="entry name" value="membrane_GPGG"/>
    <property type="match status" value="1"/>
</dbReference>
<gene>
    <name evidence="2" type="ORF">BAUR9175_03613</name>
</gene>
<accession>A0A2H1KLG5</accession>
<keyword evidence="1" id="KW-0472">Membrane</keyword>
<name>A0A2H1KLG5_BREAU</name>
<evidence type="ECO:0000313" key="3">
    <source>
        <dbReference type="Proteomes" id="UP000234525"/>
    </source>
</evidence>